<comment type="caution">
    <text evidence="1">The sequence shown here is derived from an EMBL/GenBank/DDBJ whole genome shotgun (WGS) entry which is preliminary data.</text>
</comment>
<organism evidence="1 2">
    <name type="scientific">Brachionus plicatilis</name>
    <name type="common">Marine rotifer</name>
    <name type="synonym">Brachionus muelleri</name>
    <dbReference type="NCBI Taxonomy" id="10195"/>
    <lineage>
        <taxon>Eukaryota</taxon>
        <taxon>Metazoa</taxon>
        <taxon>Spiralia</taxon>
        <taxon>Gnathifera</taxon>
        <taxon>Rotifera</taxon>
        <taxon>Eurotatoria</taxon>
        <taxon>Monogononta</taxon>
        <taxon>Pseudotrocha</taxon>
        <taxon>Ploima</taxon>
        <taxon>Brachionidae</taxon>
        <taxon>Brachionus</taxon>
    </lineage>
</organism>
<reference evidence="1 2" key="1">
    <citation type="journal article" date="2018" name="Sci. Rep.">
        <title>Genomic signatures of local adaptation to the degree of environmental predictability in rotifers.</title>
        <authorList>
            <person name="Franch-Gras L."/>
            <person name="Hahn C."/>
            <person name="Garcia-Roger E.M."/>
            <person name="Carmona M.J."/>
            <person name="Serra M."/>
            <person name="Gomez A."/>
        </authorList>
    </citation>
    <scope>NUCLEOTIDE SEQUENCE [LARGE SCALE GENOMIC DNA]</scope>
    <source>
        <strain evidence="1">HYR1</strain>
    </source>
</reference>
<dbReference type="AlphaFoldDB" id="A0A3M7RW10"/>
<accession>A0A3M7RW10</accession>
<gene>
    <name evidence="1" type="ORF">BpHYR1_039893</name>
</gene>
<evidence type="ECO:0000313" key="2">
    <source>
        <dbReference type="Proteomes" id="UP000276133"/>
    </source>
</evidence>
<dbReference type="Proteomes" id="UP000276133">
    <property type="component" value="Unassembled WGS sequence"/>
</dbReference>
<proteinExistence type="predicted"/>
<evidence type="ECO:0000313" key="1">
    <source>
        <dbReference type="EMBL" id="RNA27662.1"/>
    </source>
</evidence>
<protein>
    <submittedName>
        <fullName evidence="1">Uncharacterized protein</fullName>
    </submittedName>
</protein>
<keyword evidence="2" id="KW-1185">Reference proteome</keyword>
<dbReference type="EMBL" id="REGN01002512">
    <property type="protein sequence ID" value="RNA27662.1"/>
    <property type="molecule type" value="Genomic_DNA"/>
</dbReference>
<name>A0A3M7RW10_BRAPC</name>
<sequence>MNLTDIEIPKQFIDCINSARDLIRKRLTQPNLLPPDRKMVDLIDELIKKKISKPITVLIENNILQN</sequence>